<evidence type="ECO:0000256" key="8">
    <source>
        <dbReference type="HAMAP-Rule" id="MF_00692"/>
    </source>
</evidence>
<feature type="binding site" evidence="8">
    <location>
        <position position="173"/>
    </location>
    <ligand>
        <name>ATP</name>
        <dbReference type="ChEBI" id="CHEBI:30616"/>
    </ligand>
</feature>
<proteinExistence type="inferred from homology"/>
<comment type="cofactor">
    <cofactor evidence="8">
        <name>Mg(2+)</name>
        <dbReference type="ChEBI" id="CHEBI:18420"/>
    </cofactor>
    <cofactor evidence="8">
        <name>Mn(2+)</name>
        <dbReference type="ChEBI" id="CHEBI:29035"/>
    </cofactor>
</comment>
<keyword evidence="5 8" id="KW-0547">Nucleotide-binding</keyword>
<accession>A0ABV2K5Q3</accession>
<feature type="binding site" evidence="8">
    <location>
        <position position="139"/>
    </location>
    <ligand>
        <name>ATP</name>
        <dbReference type="ChEBI" id="CHEBI:30616"/>
    </ligand>
</feature>
<comment type="catalytic activity">
    <reaction evidence="8">
        <text>L-tyrosyl-[protein] + UTP = O-(5'-uridylyl)-L-tyrosyl-[protein] + diphosphate</text>
        <dbReference type="Rhea" id="RHEA:83887"/>
        <dbReference type="Rhea" id="RHEA-COMP:10136"/>
        <dbReference type="Rhea" id="RHEA-COMP:20238"/>
        <dbReference type="ChEBI" id="CHEBI:33019"/>
        <dbReference type="ChEBI" id="CHEBI:46398"/>
        <dbReference type="ChEBI" id="CHEBI:46858"/>
        <dbReference type="ChEBI" id="CHEBI:90602"/>
    </reaction>
</comment>
<feature type="binding site" evidence="8">
    <location>
        <position position="140"/>
    </location>
    <ligand>
        <name>ATP</name>
        <dbReference type="ChEBI" id="CHEBI:30616"/>
    </ligand>
</feature>
<reference evidence="9 10" key="1">
    <citation type="submission" date="2024-06" db="EMBL/GenBank/DDBJ databases">
        <title>Sorghum-associated microbial communities from plants grown in Nebraska, USA.</title>
        <authorList>
            <person name="Schachtman D."/>
        </authorList>
    </citation>
    <scope>NUCLEOTIDE SEQUENCE [LARGE SCALE GENOMIC DNA]</scope>
    <source>
        <strain evidence="9 10">1288</strain>
    </source>
</reference>
<comment type="catalytic activity">
    <reaction evidence="8">
        <text>L-threonyl-[protein] + ATP = 3-O-(5'-adenylyl)-L-threonyl-[protein] + diphosphate</text>
        <dbReference type="Rhea" id="RHEA:54292"/>
        <dbReference type="Rhea" id="RHEA-COMP:11060"/>
        <dbReference type="Rhea" id="RHEA-COMP:13847"/>
        <dbReference type="ChEBI" id="CHEBI:30013"/>
        <dbReference type="ChEBI" id="CHEBI:30616"/>
        <dbReference type="ChEBI" id="CHEBI:33019"/>
        <dbReference type="ChEBI" id="CHEBI:138113"/>
        <dbReference type="EC" id="2.7.7.108"/>
    </reaction>
</comment>
<gene>
    <name evidence="8" type="primary">ydiU</name>
    <name evidence="8" type="synonym">selO</name>
    <name evidence="9" type="ORF">ABIC55_001491</name>
</gene>
<comment type="caution">
    <text evidence="9">The sequence shown here is derived from an EMBL/GenBank/DDBJ whole genome shotgun (WGS) entry which is preliminary data.</text>
</comment>
<keyword evidence="2 8" id="KW-0808">Transferase</keyword>
<dbReference type="NCBIfam" id="NF000658">
    <property type="entry name" value="PRK00029.1"/>
    <property type="match status" value="1"/>
</dbReference>
<feature type="binding site" evidence="8">
    <location>
        <position position="223"/>
    </location>
    <ligand>
        <name>ATP</name>
        <dbReference type="ChEBI" id="CHEBI:30616"/>
    </ligand>
</feature>
<dbReference type="EC" id="2.7.7.-" evidence="8"/>
<feature type="active site" description="Proton acceptor" evidence="8">
    <location>
        <position position="299"/>
    </location>
</feature>
<evidence type="ECO:0000256" key="4">
    <source>
        <dbReference type="ARBA" id="ARBA00022723"/>
    </source>
</evidence>
<protein>
    <recommendedName>
        <fullName evidence="8">Protein nucleotidyltransferase YdiU</fullName>
        <ecNumber evidence="8">2.7.7.-</ecNumber>
    </recommendedName>
    <alternativeName>
        <fullName evidence="8">Protein adenylyltransferase YdiU</fullName>
        <ecNumber evidence="8">2.7.7.108</ecNumber>
    </alternativeName>
    <alternativeName>
        <fullName evidence="8">Protein uridylyltransferase YdiU</fullName>
        <ecNumber evidence="8">2.7.7.-</ecNumber>
    </alternativeName>
</protein>
<name>A0ABV2K5Q3_SPOPS</name>
<evidence type="ECO:0000256" key="1">
    <source>
        <dbReference type="ARBA" id="ARBA00009747"/>
    </source>
</evidence>
<keyword evidence="6 8" id="KW-0067">ATP-binding</keyword>
<dbReference type="HAMAP" id="MF_00692">
    <property type="entry name" value="SelO"/>
    <property type="match status" value="1"/>
</dbReference>
<sequence>MWKGYTKLTEEDTTKDYLMDRDTVIYVLYKKIRQTDERKIEDTMTNRKELIESGWNLDNSYARLPKSFFTNLSPNPVQSPKLIIFNDSLAISLGLDVHELQSEDGVAVLAGNRIPKGALPLAQAYAGHQFGHFAMLGDGRAMLIGEQINPLGERFDIQLKGSGRTPYSRGGDGRAALGPMLREYIISEAMHALGIPTTRSLAVVTTGEFIIRETDLPGAIMTRVAVSHLRIGTFQYAAKWGTDEELQVLADYALQRHFPEVETDERRYLALLQGVIKRQAALVAQWQMVGFIHGVMNTDNMTISGETIDYGPCAFMDTYDPATVFSSIDIQGRYSYGNQPNIVGWNLARFAETLIPLLHEDYAEGAKLAQDAISDFPEHYHANWLAGMRAKLGLFNEEKQDESLIEDLLRLMQKHRADFTNTFRALTYDNLEDNVLFGTPEFTNWYALWQSRLGRQQESKISSQQLMRDSNPVLIPWNHRVEAALEAAVNQGDYSVMERLLEVLSNPYAYTPGKDDYSTLPAQSTRPYQTFCGT</sequence>
<keyword evidence="7 8" id="KW-0460">Magnesium</keyword>
<feature type="binding site" evidence="8">
    <location>
        <position position="160"/>
    </location>
    <ligand>
        <name>ATP</name>
        <dbReference type="ChEBI" id="CHEBI:30616"/>
    </ligand>
</feature>
<evidence type="ECO:0000313" key="10">
    <source>
        <dbReference type="Proteomes" id="UP001549104"/>
    </source>
</evidence>
<comment type="catalytic activity">
    <reaction evidence="8">
        <text>L-histidyl-[protein] + UTP = N(tele)-(5'-uridylyl)-L-histidyl-[protein] + diphosphate</text>
        <dbReference type="Rhea" id="RHEA:83891"/>
        <dbReference type="Rhea" id="RHEA-COMP:9745"/>
        <dbReference type="Rhea" id="RHEA-COMP:20239"/>
        <dbReference type="ChEBI" id="CHEBI:29979"/>
        <dbReference type="ChEBI" id="CHEBI:33019"/>
        <dbReference type="ChEBI" id="CHEBI:46398"/>
        <dbReference type="ChEBI" id="CHEBI:233474"/>
    </reaction>
</comment>
<feature type="binding site" evidence="8">
    <location>
        <position position="309"/>
    </location>
    <ligand>
        <name>ATP</name>
        <dbReference type="ChEBI" id="CHEBI:30616"/>
    </ligand>
</feature>
<dbReference type="PANTHER" id="PTHR32057">
    <property type="entry name" value="PROTEIN ADENYLYLTRANSFERASE SELO, MITOCHONDRIAL"/>
    <property type="match status" value="1"/>
</dbReference>
<feature type="binding site" evidence="8">
    <location>
        <position position="309"/>
    </location>
    <ligand>
        <name>Mg(2+)</name>
        <dbReference type="ChEBI" id="CHEBI:18420"/>
    </ligand>
</feature>
<evidence type="ECO:0000313" key="9">
    <source>
        <dbReference type="EMBL" id="MET3656407.1"/>
    </source>
</evidence>
<comment type="similarity">
    <text evidence="1 8">Belongs to the SELO family.</text>
</comment>
<dbReference type="EC" id="2.7.7.108" evidence="8"/>
<keyword evidence="10" id="KW-1185">Reference proteome</keyword>
<dbReference type="InterPro" id="IPR003846">
    <property type="entry name" value="SelO"/>
</dbReference>
<evidence type="ECO:0000256" key="2">
    <source>
        <dbReference type="ARBA" id="ARBA00022679"/>
    </source>
</evidence>
<comment type="function">
    <text evidence="8">Nucleotidyltransferase involved in the post-translational modification of proteins. It can catalyze the addition of adenosine monophosphate (AMP) or uridine monophosphate (UMP) to a protein, resulting in modifications known as AMPylation and UMPylation.</text>
</comment>
<evidence type="ECO:0000256" key="5">
    <source>
        <dbReference type="ARBA" id="ARBA00022741"/>
    </source>
</evidence>
<feature type="binding site" evidence="8">
    <location>
        <position position="230"/>
    </location>
    <ligand>
        <name>ATP</name>
        <dbReference type="ChEBI" id="CHEBI:30616"/>
    </ligand>
</feature>
<comment type="catalytic activity">
    <reaction evidence="8">
        <text>L-seryl-[protein] + ATP = 3-O-(5'-adenylyl)-L-seryl-[protein] + diphosphate</text>
        <dbReference type="Rhea" id="RHEA:58120"/>
        <dbReference type="Rhea" id="RHEA-COMP:9863"/>
        <dbReference type="Rhea" id="RHEA-COMP:15073"/>
        <dbReference type="ChEBI" id="CHEBI:29999"/>
        <dbReference type="ChEBI" id="CHEBI:30616"/>
        <dbReference type="ChEBI" id="CHEBI:33019"/>
        <dbReference type="ChEBI" id="CHEBI:142516"/>
        <dbReference type="EC" id="2.7.7.108"/>
    </reaction>
</comment>
<evidence type="ECO:0000256" key="7">
    <source>
        <dbReference type="ARBA" id="ARBA00022842"/>
    </source>
</evidence>
<keyword evidence="4 8" id="KW-0479">Metal-binding</keyword>
<comment type="catalytic activity">
    <reaction evidence="8">
        <text>L-seryl-[protein] + UTP = O-(5'-uridylyl)-L-seryl-[protein] + diphosphate</text>
        <dbReference type="Rhea" id="RHEA:64604"/>
        <dbReference type="Rhea" id="RHEA-COMP:9863"/>
        <dbReference type="Rhea" id="RHEA-COMP:16635"/>
        <dbReference type="ChEBI" id="CHEBI:29999"/>
        <dbReference type="ChEBI" id="CHEBI:33019"/>
        <dbReference type="ChEBI" id="CHEBI:46398"/>
        <dbReference type="ChEBI" id="CHEBI:156051"/>
    </reaction>
</comment>
<comment type="catalytic activity">
    <reaction evidence="8">
        <text>L-tyrosyl-[protein] + ATP = O-(5'-adenylyl)-L-tyrosyl-[protein] + diphosphate</text>
        <dbReference type="Rhea" id="RHEA:54288"/>
        <dbReference type="Rhea" id="RHEA-COMP:10136"/>
        <dbReference type="Rhea" id="RHEA-COMP:13846"/>
        <dbReference type="ChEBI" id="CHEBI:30616"/>
        <dbReference type="ChEBI" id="CHEBI:33019"/>
        <dbReference type="ChEBI" id="CHEBI:46858"/>
        <dbReference type="ChEBI" id="CHEBI:83624"/>
        <dbReference type="EC" id="2.7.7.108"/>
    </reaction>
</comment>
<keyword evidence="8" id="KW-0464">Manganese</keyword>
<evidence type="ECO:0000256" key="3">
    <source>
        <dbReference type="ARBA" id="ARBA00022695"/>
    </source>
</evidence>
<keyword evidence="3 8" id="KW-0548">Nucleotidyltransferase</keyword>
<organism evidence="9 10">
    <name type="scientific">Sporosarcina psychrophila</name>
    <name type="common">Bacillus psychrophilus</name>
    <dbReference type="NCBI Taxonomy" id="1476"/>
    <lineage>
        <taxon>Bacteria</taxon>
        <taxon>Bacillati</taxon>
        <taxon>Bacillota</taxon>
        <taxon>Bacilli</taxon>
        <taxon>Bacillales</taxon>
        <taxon>Caryophanaceae</taxon>
        <taxon>Sporosarcina</taxon>
    </lineage>
</organism>
<dbReference type="Pfam" id="PF02696">
    <property type="entry name" value="SelO"/>
    <property type="match status" value="1"/>
</dbReference>
<dbReference type="PANTHER" id="PTHR32057:SF14">
    <property type="entry name" value="PROTEIN ADENYLYLTRANSFERASE SELO, MITOCHONDRIAL"/>
    <property type="match status" value="1"/>
</dbReference>
<feature type="binding site" evidence="8">
    <location>
        <position position="300"/>
    </location>
    <ligand>
        <name>Mg(2+)</name>
        <dbReference type="ChEBI" id="CHEBI:18420"/>
    </ligand>
</feature>
<dbReference type="EMBL" id="JBEPME010000001">
    <property type="protein sequence ID" value="MET3656407.1"/>
    <property type="molecule type" value="Genomic_DNA"/>
</dbReference>
<feature type="binding site" evidence="8">
    <location>
        <position position="172"/>
    </location>
    <ligand>
        <name>ATP</name>
        <dbReference type="ChEBI" id="CHEBI:30616"/>
    </ligand>
</feature>
<evidence type="ECO:0000256" key="6">
    <source>
        <dbReference type="ARBA" id="ARBA00022840"/>
    </source>
</evidence>
<feature type="binding site" evidence="8">
    <location>
        <position position="137"/>
    </location>
    <ligand>
        <name>ATP</name>
        <dbReference type="ChEBI" id="CHEBI:30616"/>
    </ligand>
</feature>
<dbReference type="Proteomes" id="UP001549104">
    <property type="component" value="Unassembled WGS sequence"/>
</dbReference>